<feature type="non-terminal residue" evidence="1">
    <location>
        <position position="71"/>
    </location>
</feature>
<dbReference type="EMBL" id="MK072447">
    <property type="protein sequence ID" value="AYV85319.1"/>
    <property type="molecule type" value="Genomic_DNA"/>
</dbReference>
<organism evidence="1">
    <name type="scientific">Satyrvirus sp</name>
    <dbReference type="NCBI Taxonomy" id="2487771"/>
    <lineage>
        <taxon>Viruses</taxon>
        <taxon>Varidnaviria</taxon>
        <taxon>Bamfordvirae</taxon>
        <taxon>Nucleocytoviricota</taxon>
        <taxon>Megaviricetes</taxon>
        <taxon>Imitervirales</taxon>
        <taxon>Mimiviridae</taxon>
        <taxon>Megamimivirinae</taxon>
    </lineage>
</organism>
<sequence>MNEYFQLNNCTYNGNKIICNRIGASDLTHQLDDFNCDIHGNENFSWSRCNGITWTRTKIHENLFVFNIDKK</sequence>
<name>A0A3G5AIS4_9VIRU</name>
<protein>
    <submittedName>
        <fullName evidence="1">Uncharacterized protein</fullName>
    </submittedName>
</protein>
<proteinExistence type="predicted"/>
<accession>A0A3G5AIS4</accession>
<evidence type="ECO:0000313" key="1">
    <source>
        <dbReference type="EMBL" id="AYV85319.1"/>
    </source>
</evidence>
<gene>
    <name evidence="1" type="ORF">Satyrvirus11_1</name>
</gene>
<reference evidence="1" key="1">
    <citation type="submission" date="2018-10" db="EMBL/GenBank/DDBJ databases">
        <title>Hidden diversity of soil giant viruses.</title>
        <authorList>
            <person name="Schulz F."/>
            <person name="Alteio L."/>
            <person name="Goudeau D."/>
            <person name="Ryan E.M."/>
            <person name="Malmstrom R.R."/>
            <person name="Blanchard J."/>
            <person name="Woyke T."/>
        </authorList>
    </citation>
    <scope>NUCLEOTIDE SEQUENCE</scope>
    <source>
        <strain evidence="1">SAV1</strain>
    </source>
</reference>